<dbReference type="Proteomes" id="UP000434276">
    <property type="component" value="Unassembled WGS sequence"/>
</dbReference>
<organism evidence="1 2">
    <name type="scientific">Arabidopsis thaliana</name>
    <name type="common">Mouse-ear cress</name>
    <dbReference type="NCBI Taxonomy" id="3702"/>
    <lineage>
        <taxon>Eukaryota</taxon>
        <taxon>Viridiplantae</taxon>
        <taxon>Streptophyta</taxon>
        <taxon>Embryophyta</taxon>
        <taxon>Tracheophyta</taxon>
        <taxon>Spermatophyta</taxon>
        <taxon>Magnoliopsida</taxon>
        <taxon>eudicotyledons</taxon>
        <taxon>Gunneridae</taxon>
        <taxon>Pentapetalae</taxon>
        <taxon>rosids</taxon>
        <taxon>malvids</taxon>
        <taxon>Brassicales</taxon>
        <taxon>Brassicaceae</taxon>
        <taxon>Camelineae</taxon>
        <taxon>Arabidopsis</taxon>
    </lineage>
</organism>
<gene>
    <name evidence="1" type="ORF">C24_LOCUS17365</name>
</gene>
<dbReference type="AlphaFoldDB" id="A0A5S9XQV1"/>
<proteinExistence type="predicted"/>
<sequence>MIVLGLDWAYSSQGPKPNQRPKTGFEPRSIRSRGRFFKSPRRASYTEWCKYGIACLVKERGIQADTQRQRDAPQRSQAPQLVPSSSSNQLFLVNKLLSSSWTTSDQLVFVNKLINSSCTTSNQLVFILGSSSSQPILGHEAHLREPGSSTSNQLVLILDRPARNPSLDAKNTFRCQDHLKELSSSLYVKAVLGHQDRLSGHYPVLHQLSARSFSTHTR</sequence>
<evidence type="ECO:0000313" key="2">
    <source>
        <dbReference type="Proteomes" id="UP000434276"/>
    </source>
</evidence>
<dbReference type="EMBL" id="CACSHJ010000095">
    <property type="protein sequence ID" value="CAA0394165.1"/>
    <property type="molecule type" value="Genomic_DNA"/>
</dbReference>
<name>A0A5S9XQV1_ARATH</name>
<accession>A0A5S9XQV1</accession>
<dbReference type="ExpressionAtlas" id="A0A5S9XQV1">
    <property type="expression patterns" value="differential"/>
</dbReference>
<evidence type="ECO:0000313" key="1">
    <source>
        <dbReference type="EMBL" id="CAA0394165.1"/>
    </source>
</evidence>
<reference evidence="1 2" key="1">
    <citation type="submission" date="2019-12" db="EMBL/GenBank/DDBJ databases">
        <authorList>
            <person name="Jiao W.-B."/>
            <person name="Schneeberger K."/>
        </authorList>
    </citation>
    <scope>NUCLEOTIDE SEQUENCE [LARGE SCALE GENOMIC DNA]</scope>
    <source>
        <strain evidence="2">cv. C24</strain>
    </source>
</reference>
<protein>
    <submittedName>
        <fullName evidence="1">Uncharacterized protein</fullName>
    </submittedName>
</protein>